<evidence type="ECO:0000313" key="2">
    <source>
        <dbReference type="Proteomes" id="UP001056120"/>
    </source>
</evidence>
<name>A0ACB9GM31_9ASTR</name>
<comment type="caution">
    <text evidence="1">The sequence shown here is derived from an EMBL/GenBank/DDBJ whole genome shotgun (WGS) entry which is preliminary data.</text>
</comment>
<gene>
    <name evidence="1" type="ORF">L1987_43792</name>
</gene>
<sequence length="125" mass="13925">MGRFVNQNLRPILYPRVPLNHHRPIRSSEPLDNPIRLTHPVTNKTHFTPLDYPPHPSPPLPSPPLHANNWDSSSSPYTSNSSPLLIAISEACLLHFVAYGTHEGHSLSATGCFVEAPQYKLGARY</sequence>
<accession>A0ACB9GM31</accession>
<dbReference type="EMBL" id="CM042031">
    <property type="protein sequence ID" value="KAI3784689.1"/>
    <property type="molecule type" value="Genomic_DNA"/>
</dbReference>
<reference evidence="1 2" key="2">
    <citation type="journal article" date="2022" name="Mol. Ecol. Resour.">
        <title>The genomes of chicory, endive, great burdock and yacon provide insights into Asteraceae paleo-polyploidization history and plant inulin production.</title>
        <authorList>
            <person name="Fan W."/>
            <person name="Wang S."/>
            <person name="Wang H."/>
            <person name="Wang A."/>
            <person name="Jiang F."/>
            <person name="Liu H."/>
            <person name="Zhao H."/>
            <person name="Xu D."/>
            <person name="Zhang Y."/>
        </authorList>
    </citation>
    <scope>NUCLEOTIDE SEQUENCE [LARGE SCALE GENOMIC DNA]</scope>
    <source>
        <strain evidence="2">cv. Yunnan</strain>
        <tissue evidence="1">Leaves</tissue>
    </source>
</reference>
<organism evidence="1 2">
    <name type="scientific">Smallanthus sonchifolius</name>
    <dbReference type="NCBI Taxonomy" id="185202"/>
    <lineage>
        <taxon>Eukaryota</taxon>
        <taxon>Viridiplantae</taxon>
        <taxon>Streptophyta</taxon>
        <taxon>Embryophyta</taxon>
        <taxon>Tracheophyta</taxon>
        <taxon>Spermatophyta</taxon>
        <taxon>Magnoliopsida</taxon>
        <taxon>eudicotyledons</taxon>
        <taxon>Gunneridae</taxon>
        <taxon>Pentapetalae</taxon>
        <taxon>asterids</taxon>
        <taxon>campanulids</taxon>
        <taxon>Asterales</taxon>
        <taxon>Asteraceae</taxon>
        <taxon>Asteroideae</taxon>
        <taxon>Heliantheae alliance</taxon>
        <taxon>Millerieae</taxon>
        <taxon>Smallanthus</taxon>
    </lineage>
</organism>
<evidence type="ECO:0000313" key="1">
    <source>
        <dbReference type="EMBL" id="KAI3784689.1"/>
    </source>
</evidence>
<proteinExistence type="predicted"/>
<reference evidence="2" key="1">
    <citation type="journal article" date="2022" name="Mol. Ecol. Resour.">
        <title>The genomes of chicory, endive, great burdock and yacon provide insights into Asteraceae palaeo-polyploidization history and plant inulin production.</title>
        <authorList>
            <person name="Fan W."/>
            <person name="Wang S."/>
            <person name="Wang H."/>
            <person name="Wang A."/>
            <person name="Jiang F."/>
            <person name="Liu H."/>
            <person name="Zhao H."/>
            <person name="Xu D."/>
            <person name="Zhang Y."/>
        </authorList>
    </citation>
    <scope>NUCLEOTIDE SEQUENCE [LARGE SCALE GENOMIC DNA]</scope>
    <source>
        <strain evidence="2">cv. Yunnan</strain>
    </source>
</reference>
<protein>
    <submittedName>
        <fullName evidence="1">Uncharacterized protein</fullName>
    </submittedName>
</protein>
<dbReference type="Proteomes" id="UP001056120">
    <property type="component" value="Linkage Group LG14"/>
</dbReference>
<keyword evidence="2" id="KW-1185">Reference proteome</keyword>